<name>A0A8H4EHP4_GIGMA</name>
<dbReference type="EMBL" id="WTPW01000729">
    <property type="protein sequence ID" value="KAF0484679.1"/>
    <property type="molecule type" value="Genomic_DNA"/>
</dbReference>
<proteinExistence type="predicted"/>
<feature type="region of interest" description="Disordered" evidence="1">
    <location>
        <begin position="1"/>
        <end position="20"/>
    </location>
</feature>
<organism evidence="2 3">
    <name type="scientific">Gigaspora margarita</name>
    <dbReference type="NCBI Taxonomy" id="4874"/>
    <lineage>
        <taxon>Eukaryota</taxon>
        <taxon>Fungi</taxon>
        <taxon>Fungi incertae sedis</taxon>
        <taxon>Mucoromycota</taxon>
        <taxon>Glomeromycotina</taxon>
        <taxon>Glomeromycetes</taxon>
        <taxon>Diversisporales</taxon>
        <taxon>Gigasporaceae</taxon>
        <taxon>Gigaspora</taxon>
    </lineage>
</organism>
<keyword evidence="3" id="KW-1185">Reference proteome</keyword>
<evidence type="ECO:0000256" key="1">
    <source>
        <dbReference type="SAM" id="MobiDB-lite"/>
    </source>
</evidence>
<gene>
    <name evidence="2" type="ORF">F8M41_022937</name>
</gene>
<sequence length="113" mass="13069">MQHTSSSETDSDKDESTSSDAAIEELQISMYGNKLFSKNRSIEDLLITNFSYHFNDINVINFSFPPLPFYSLNMESLENYFKEWASQYGQLRSTKMEVEEKILNCCMSLGEHT</sequence>
<dbReference type="OrthoDB" id="10495289at2759"/>
<dbReference type="AlphaFoldDB" id="A0A8H4EHP4"/>
<reference evidence="2 3" key="1">
    <citation type="journal article" date="2019" name="Environ. Microbiol.">
        <title>At the nexus of three kingdoms: the genome of the mycorrhizal fungus Gigaspora margarita provides insights into plant, endobacterial and fungal interactions.</title>
        <authorList>
            <person name="Venice F."/>
            <person name="Ghignone S."/>
            <person name="Salvioli di Fossalunga A."/>
            <person name="Amselem J."/>
            <person name="Novero M."/>
            <person name="Xianan X."/>
            <person name="Sedzielewska Toro K."/>
            <person name="Morin E."/>
            <person name="Lipzen A."/>
            <person name="Grigoriev I.V."/>
            <person name="Henrissat B."/>
            <person name="Martin F.M."/>
            <person name="Bonfante P."/>
        </authorList>
    </citation>
    <scope>NUCLEOTIDE SEQUENCE [LARGE SCALE GENOMIC DNA]</scope>
    <source>
        <strain evidence="2 3">BEG34</strain>
    </source>
</reference>
<accession>A0A8H4EHP4</accession>
<evidence type="ECO:0000313" key="3">
    <source>
        <dbReference type="Proteomes" id="UP000439903"/>
    </source>
</evidence>
<dbReference type="Proteomes" id="UP000439903">
    <property type="component" value="Unassembled WGS sequence"/>
</dbReference>
<comment type="caution">
    <text evidence="2">The sequence shown here is derived from an EMBL/GenBank/DDBJ whole genome shotgun (WGS) entry which is preliminary data.</text>
</comment>
<protein>
    <submittedName>
        <fullName evidence="2">Uncharacterized protein</fullName>
    </submittedName>
</protein>
<evidence type="ECO:0000313" key="2">
    <source>
        <dbReference type="EMBL" id="KAF0484679.1"/>
    </source>
</evidence>